<keyword evidence="14" id="KW-1185">Reference proteome</keyword>
<dbReference type="PANTHER" id="PTHR21522:SF62">
    <property type="entry name" value="OTOPETRIN-LIKE A, ISOFORM C"/>
    <property type="match status" value="1"/>
</dbReference>
<feature type="transmembrane region" description="Helical" evidence="12">
    <location>
        <begin position="442"/>
        <end position="464"/>
    </location>
</feature>
<keyword evidence="7 12" id="KW-1133">Transmembrane helix</keyword>
<keyword evidence="5 12" id="KW-0812">Transmembrane</keyword>
<evidence type="ECO:0000256" key="4">
    <source>
        <dbReference type="ARBA" id="ARBA00022475"/>
    </source>
</evidence>
<keyword evidence="3" id="KW-0813">Transport</keyword>
<feature type="compositionally biased region" description="Basic and acidic residues" evidence="11">
    <location>
        <begin position="317"/>
        <end position="335"/>
    </location>
</feature>
<gene>
    <name evidence="13" type="ORF">M5D96_013270</name>
</gene>
<feature type="region of interest" description="Disordered" evidence="11">
    <location>
        <begin position="297"/>
        <end position="342"/>
    </location>
</feature>
<feature type="transmembrane region" description="Helical" evidence="12">
    <location>
        <begin position="232"/>
        <end position="254"/>
    </location>
</feature>
<sequence length="1083" mass="118793">MQRCPYIHEMRERLLDQPRETLQLENMERANLLDNRQSASESNQVGTVVKLQGDGYHTSPAHQRTPLVPHDLGEDFNLDFDDDFPIDARRPKNAKNRYSGKHPAVLTRPQQRQNRKGDRRKKASTTETETETETMGGGEVKVATVDVEGGDNMATLPVSRSHTAGSTDSAEKNNAANKEMELKNVMPQPLQRVCYTFKPNPNKYSFMPAKITVQGTYETNPITGPIELWTSLFIVTSLVYAILLIVVCIAYVISDVTTHRLPVLYYETFFTYLYGVSILFLLYVFCFLLQESSCCNGGNGGSKPKPQPKEKKSKKAKNADPADSKDAKGSKDSGKAAKGAAYQEAPVDAEVAVTPKNVRKRKTTHSDLTHGSFFLRVGAIAFGLGAMIYIGLEFGSFFEIPFDSPCHHILIGVNPLLQMIFTFMQMYFIFMNARLNIHRFKVIARFGLMHVVATNICVWIRTLVKESLLEITIYHQKNEPEAGASSIAHSIRQHALRHAGTVLRTHTGPNSEFEVLDGEDILPKDVYKSDNVLSKLVRNTVDGISKSLGMGGGDQQVVAGLSTTSTTTTRAPFTTPNYQWHSTTMARKLKKFITSATTAATTAGSSSSSTSTISPTSSAASSTATTIITPTSTAIPSSSTTFSPFSTATTAALNLETSGSDSPFGGLQRILSSAAPPSLAPVDGFGSAATPLPVSVSASHAGSFVDSFLASTLSPASSTEGSASIMNNLFGQGPMENSFQTYTDLGHEEATGLVSFENLESLDSIYPAALSSNIGTLNSTACGRIDIMGTIVYDSAPYLYPFIIEYSLIGAVVLYVMWKHIGRYPGRMNDEDLEHRLEVMLSRRAVAMAQQARSGRVDCVGSSKGLFFGLLLLVGALICLILFFVLVRHQQFSLLAIYLADASHCILMAFAILAIIVGFIRVKNLKFRCEEQSNLNDILLRISAFGLFTYSVFSIIAGSLKVLESEPSLLVTTTGGVAVFQVILQLLFIADVSRRRVHLPEHDRSKPGRQIVTFLLICNVAMFAIYTFEAQKVFANPVQLEFYGFVPWSIIQRITLPLCIFHRFHSAVTLAEIWKTTYKARLE</sequence>
<keyword evidence="9 12" id="KW-0472">Membrane</keyword>
<keyword evidence="10" id="KW-0407">Ion channel</keyword>
<organism evidence="13 14">
    <name type="scientific">Drosophila gunungcola</name>
    <name type="common">fruit fly</name>
    <dbReference type="NCBI Taxonomy" id="103775"/>
    <lineage>
        <taxon>Eukaryota</taxon>
        <taxon>Metazoa</taxon>
        <taxon>Ecdysozoa</taxon>
        <taxon>Arthropoda</taxon>
        <taxon>Hexapoda</taxon>
        <taxon>Insecta</taxon>
        <taxon>Pterygota</taxon>
        <taxon>Neoptera</taxon>
        <taxon>Endopterygota</taxon>
        <taxon>Diptera</taxon>
        <taxon>Brachycera</taxon>
        <taxon>Muscomorpha</taxon>
        <taxon>Ephydroidea</taxon>
        <taxon>Drosophilidae</taxon>
        <taxon>Drosophila</taxon>
        <taxon>Sophophora</taxon>
    </lineage>
</organism>
<feature type="transmembrane region" description="Helical" evidence="12">
    <location>
        <begin position="409"/>
        <end position="430"/>
    </location>
</feature>
<dbReference type="PANTHER" id="PTHR21522">
    <property type="entry name" value="PROTON CHANNEL OTOP"/>
    <property type="match status" value="1"/>
</dbReference>
<feature type="compositionally biased region" description="Basic residues" evidence="11">
    <location>
        <begin position="113"/>
        <end position="123"/>
    </location>
</feature>
<feature type="compositionally biased region" description="Basic residues" evidence="11">
    <location>
        <begin position="91"/>
        <end position="100"/>
    </location>
</feature>
<evidence type="ECO:0000256" key="6">
    <source>
        <dbReference type="ARBA" id="ARBA00022781"/>
    </source>
</evidence>
<evidence type="ECO:0008006" key="15">
    <source>
        <dbReference type="Google" id="ProtNLM"/>
    </source>
</evidence>
<evidence type="ECO:0000256" key="11">
    <source>
        <dbReference type="SAM" id="MobiDB-lite"/>
    </source>
</evidence>
<protein>
    <recommendedName>
        <fullName evidence="15">Proton channel OtopLc</fullName>
    </recommendedName>
</protein>
<keyword evidence="6" id="KW-0375">Hydrogen ion transport</keyword>
<dbReference type="Proteomes" id="UP001059596">
    <property type="component" value="Unassembled WGS sequence"/>
</dbReference>
<dbReference type="Pfam" id="PF03189">
    <property type="entry name" value="Otopetrin"/>
    <property type="match status" value="1"/>
</dbReference>
<feature type="transmembrane region" description="Helical" evidence="12">
    <location>
        <begin position="892"/>
        <end position="917"/>
    </location>
</feature>
<proteinExistence type="inferred from homology"/>
<keyword evidence="4" id="KW-1003">Cell membrane</keyword>
<dbReference type="GO" id="GO:0015252">
    <property type="term" value="F:proton channel activity"/>
    <property type="evidence" value="ECO:0007669"/>
    <property type="project" value="InterPro"/>
</dbReference>
<comment type="similarity">
    <text evidence="2">Belongs to the otopetrin family.</text>
</comment>
<evidence type="ECO:0000313" key="14">
    <source>
        <dbReference type="Proteomes" id="UP001059596"/>
    </source>
</evidence>
<evidence type="ECO:0000256" key="1">
    <source>
        <dbReference type="ARBA" id="ARBA00004651"/>
    </source>
</evidence>
<feature type="region of interest" description="Disordered" evidence="11">
    <location>
        <begin position="83"/>
        <end position="138"/>
    </location>
</feature>
<feature type="transmembrane region" description="Helical" evidence="12">
    <location>
        <begin position="798"/>
        <end position="818"/>
    </location>
</feature>
<evidence type="ECO:0000256" key="9">
    <source>
        <dbReference type="ARBA" id="ARBA00023136"/>
    </source>
</evidence>
<evidence type="ECO:0000256" key="3">
    <source>
        <dbReference type="ARBA" id="ARBA00022448"/>
    </source>
</evidence>
<feature type="transmembrane region" description="Helical" evidence="12">
    <location>
        <begin position="938"/>
        <end position="957"/>
    </location>
</feature>
<dbReference type="EMBL" id="JAMKOV010000089">
    <property type="protein sequence ID" value="KAI8033938.1"/>
    <property type="molecule type" value="Genomic_DNA"/>
</dbReference>
<evidence type="ECO:0000313" key="13">
    <source>
        <dbReference type="EMBL" id="KAI8033938.1"/>
    </source>
</evidence>
<dbReference type="GO" id="GO:0005886">
    <property type="term" value="C:plasma membrane"/>
    <property type="evidence" value="ECO:0007669"/>
    <property type="project" value="UniProtKB-SubCell"/>
</dbReference>
<comment type="caution">
    <text evidence="13">The sequence shown here is derived from an EMBL/GenBank/DDBJ whole genome shotgun (WGS) entry which is preliminary data.</text>
</comment>
<dbReference type="AlphaFoldDB" id="A0A9P9YCC5"/>
<keyword evidence="8" id="KW-0406">Ion transport</keyword>
<evidence type="ECO:0000256" key="10">
    <source>
        <dbReference type="ARBA" id="ARBA00023303"/>
    </source>
</evidence>
<comment type="subcellular location">
    <subcellularLocation>
        <location evidence="1">Cell membrane</location>
        <topology evidence="1">Multi-pass membrane protein</topology>
    </subcellularLocation>
</comment>
<evidence type="ECO:0000256" key="7">
    <source>
        <dbReference type="ARBA" id="ARBA00022989"/>
    </source>
</evidence>
<feature type="transmembrane region" description="Helical" evidence="12">
    <location>
        <begin position="368"/>
        <end position="389"/>
    </location>
</feature>
<evidence type="ECO:0000256" key="8">
    <source>
        <dbReference type="ARBA" id="ARBA00023065"/>
    </source>
</evidence>
<dbReference type="InterPro" id="IPR004878">
    <property type="entry name" value="Otopetrin"/>
</dbReference>
<feature type="transmembrane region" description="Helical" evidence="12">
    <location>
        <begin position="269"/>
        <end position="289"/>
    </location>
</feature>
<feature type="transmembrane region" description="Helical" evidence="12">
    <location>
        <begin position="866"/>
        <end position="886"/>
    </location>
</feature>
<accession>A0A9P9YCC5</accession>
<reference evidence="13" key="1">
    <citation type="journal article" date="2023" name="Genome Biol. Evol.">
        <title>Long-read-based Genome Assembly of Drosophila gunungcola Reveals Fewer Chemosensory Genes in Flower-breeding Species.</title>
        <authorList>
            <person name="Negi A."/>
            <person name="Liao B.Y."/>
            <person name="Yeh S.D."/>
        </authorList>
    </citation>
    <scope>NUCLEOTIDE SEQUENCE</scope>
    <source>
        <strain evidence="13">Sukarami</strain>
    </source>
</reference>
<evidence type="ECO:0000256" key="2">
    <source>
        <dbReference type="ARBA" id="ARBA00006513"/>
    </source>
</evidence>
<evidence type="ECO:0000256" key="12">
    <source>
        <dbReference type="SAM" id="Phobius"/>
    </source>
</evidence>
<evidence type="ECO:0000256" key="5">
    <source>
        <dbReference type="ARBA" id="ARBA00022692"/>
    </source>
</evidence>
<feature type="transmembrane region" description="Helical" evidence="12">
    <location>
        <begin position="969"/>
        <end position="990"/>
    </location>
</feature>
<feature type="transmembrane region" description="Helical" evidence="12">
    <location>
        <begin position="1011"/>
        <end position="1028"/>
    </location>
</feature>
<name>A0A9P9YCC5_9MUSC</name>
<feature type="region of interest" description="Disordered" evidence="11">
    <location>
        <begin position="602"/>
        <end position="624"/>
    </location>
</feature>